<name>A0A8S5SS79_9CAUD</name>
<organism evidence="1">
    <name type="scientific">Siphoviridae sp. ctMRT7</name>
    <dbReference type="NCBI Taxonomy" id="2827855"/>
    <lineage>
        <taxon>Viruses</taxon>
        <taxon>Duplodnaviria</taxon>
        <taxon>Heunggongvirae</taxon>
        <taxon>Uroviricota</taxon>
        <taxon>Caudoviricetes</taxon>
    </lineage>
</organism>
<evidence type="ECO:0000313" key="1">
    <source>
        <dbReference type="EMBL" id="DAF53667.1"/>
    </source>
</evidence>
<dbReference type="EMBL" id="BK032661">
    <property type="protein sequence ID" value="DAF53667.1"/>
    <property type="molecule type" value="Genomic_DNA"/>
</dbReference>
<sequence>MVRIRTIPKAVAEIKAQDPGSYINERLLRRWLKDGTIKPVKGSYAYTLVNLDELERFLADENN</sequence>
<reference evidence="1" key="1">
    <citation type="journal article" date="2021" name="Proc. Natl. Acad. Sci. U.S.A.">
        <title>A Catalog of Tens of Thousands of Viruses from Human Metagenomes Reveals Hidden Associations with Chronic Diseases.</title>
        <authorList>
            <person name="Tisza M.J."/>
            <person name="Buck C.B."/>
        </authorList>
    </citation>
    <scope>NUCLEOTIDE SEQUENCE</scope>
    <source>
        <strain evidence="1">CtMRT7</strain>
    </source>
</reference>
<protein>
    <submittedName>
        <fullName evidence="1">Uncharacterized protein</fullName>
    </submittedName>
</protein>
<accession>A0A8S5SS79</accession>
<proteinExistence type="predicted"/>